<sequence length="94" mass="10610">MELKSIKNEEKFMNSIMFLTNAVVPIAAFAFVMLFINGNNKDCMVLIMILFAGLTKLFEKKLEKYAKYIYACIIPVCGAITIAFANDHVYSSNL</sequence>
<dbReference type="Proteomes" id="UP000217549">
    <property type="component" value="Chromosome I"/>
</dbReference>
<dbReference type="AlphaFoldDB" id="A0A285PRS6"/>
<reference evidence="3" key="1">
    <citation type="submission" date="2017-09" db="EMBL/GenBank/DDBJ databases">
        <authorList>
            <person name="Shetty A S."/>
        </authorList>
    </citation>
    <scope>NUCLEOTIDE SEQUENCE [LARGE SCALE GENOMIC DNA]</scope>
</reference>
<keyword evidence="3" id="KW-1185">Reference proteome</keyword>
<gene>
    <name evidence="2" type="ORF">EHLA_1585</name>
</gene>
<proteinExistence type="predicted"/>
<protein>
    <submittedName>
        <fullName evidence="2">Uncharacterized protein</fullName>
    </submittedName>
</protein>
<keyword evidence="1" id="KW-0812">Transmembrane</keyword>
<evidence type="ECO:0000256" key="1">
    <source>
        <dbReference type="SAM" id="Phobius"/>
    </source>
</evidence>
<accession>A0A285PRS6</accession>
<keyword evidence="1" id="KW-1133">Transmembrane helix</keyword>
<feature type="transmembrane region" description="Helical" evidence="1">
    <location>
        <begin position="12"/>
        <end position="36"/>
    </location>
</feature>
<dbReference type="KEGG" id="ehl:EHLA_1585"/>
<dbReference type="RefSeq" id="WP_096240148.1">
    <property type="nucleotide sequence ID" value="NZ_LT907978.1"/>
</dbReference>
<organism evidence="2 3">
    <name type="scientific">Anaerobutyricum hallii</name>
    <dbReference type="NCBI Taxonomy" id="39488"/>
    <lineage>
        <taxon>Bacteria</taxon>
        <taxon>Bacillati</taxon>
        <taxon>Bacillota</taxon>
        <taxon>Clostridia</taxon>
        <taxon>Lachnospirales</taxon>
        <taxon>Lachnospiraceae</taxon>
        <taxon>Anaerobutyricum</taxon>
    </lineage>
</organism>
<name>A0A285PRS6_9FIRM</name>
<dbReference type="EMBL" id="LT907978">
    <property type="protein sequence ID" value="SOB72304.1"/>
    <property type="molecule type" value="Genomic_DNA"/>
</dbReference>
<keyword evidence="1" id="KW-0472">Membrane</keyword>
<evidence type="ECO:0000313" key="3">
    <source>
        <dbReference type="Proteomes" id="UP000217549"/>
    </source>
</evidence>
<feature type="transmembrane region" description="Helical" evidence="1">
    <location>
        <begin position="65"/>
        <end position="85"/>
    </location>
</feature>
<evidence type="ECO:0000313" key="2">
    <source>
        <dbReference type="EMBL" id="SOB72304.1"/>
    </source>
</evidence>